<gene>
    <name evidence="1" type="ORF">SAMN05443551_2013</name>
</gene>
<evidence type="ECO:0000313" key="1">
    <source>
        <dbReference type="EMBL" id="SHH33753.1"/>
    </source>
</evidence>
<accession>A0A1M5S746</accession>
<organism evidence="1 2">
    <name type="scientific">Marivita hallyeonensis</name>
    <dbReference type="NCBI Taxonomy" id="996342"/>
    <lineage>
        <taxon>Bacteria</taxon>
        <taxon>Pseudomonadati</taxon>
        <taxon>Pseudomonadota</taxon>
        <taxon>Alphaproteobacteria</taxon>
        <taxon>Rhodobacterales</taxon>
        <taxon>Roseobacteraceae</taxon>
        <taxon>Marivita</taxon>
    </lineage>
</organism>
<evidence type="ECO:0000313" key="2">
    <source>
        <dbReference type="Proteomes" id="UP000184221"/>
    </source>
</evidence>
<reference evidence="1 2" key="1">
    <citation type="submission" date="2016-11" db="EMBL/GenBank/DDBJ databases">
        <authorList>
            <person name="Jaros S."/>
            <person name="Januszkiewicz K."/>
            <person name="Wedrychowicz H."/>
        </authorList>
    </citation>
    <scope>NUCLEOTIDE SEQUENCE [LARGE SCALE GENOMIC DNA]</scope>
    <source>
        <strain evidence="1 2">DSM 29431</strain>
    </source>
</reference>
<dbReference type="EMBL" id="FQXC01000002">
    <property type="protein sequence ID" value="SHH33753.1"/>
    <property type="molecule type" value="Genomic_DNA"/>
</dbReference>
<dbReference type="AlphaFoldDB" id="A0A1M5S746"/>
<protein>
    <submittedName>
        <fullName evidence="1">Uncharacterized protein</fullName>
    </submittedName>
</protein>
<keyword evidence="2" id="KW-1185">Reference proteome</keyword>
<name>A0A1M5S746_9RHOB</name>
<sequence length="36" mass="3922">MTLIYSPKIHNAMKCMIVILCLTLAQAGTAALIFAR</sequence>
<dbReference type="Proteomes" id="UP000184221">
    <property type="component" value="Unassembled WGS sequence"/>
</dbReference>
<proteinExistence type="predicted"/>